<dbReference type="NCBIfam" id="TIGR02532">
    <property type="entry name" value="IV_pilin_GFxxxE"/>
    <property type="match status" value="1"/>
</dbReference>
<keyword evidence="1" id="KW-0472">Membrane</keyword>
<dbReference type="OrthoDB" id="5119659at2"/>
<evidence type="ECO:0000313" key="2">
    <source>
        <dbReference type="EMBL" id="ACV08998.1"/>
    </source>
</evidence>
<dbReference type="HOGENOM" id="CLU_110118_0_0_11"/>
<dbReference type="InterPro" id="IPR012902">
    <property type="entry name" value="N_methyl_site"/>
</dbReference>
<protein>
    <recommendedName>
        <fullName evidence="4">Prepilin-type N-terminal cleavage/methylation domain-containing protein</fullName>
    </recommendedName>
</protein>
<dbReference type="RefSeq" id="WP_015771626.1">
    <property type="nucleotide sequence ID" value="NC_013174.1"/>
</dbReference>
<dbReference type="EMBL" id="CP001706">
    <property type="protein sequence ID" value="ACV08998.1"/>
    <property type="molecule type" value="Genomic_DNA"/>
</dbReference>
<dbReference type="Pfam" id="PF07963">
    <property type="entry name" value="N_methyl"/>
    <property type="match status" value="1"/>
</dbReference>
<dbReference type="Gene3D" id="3.30.700.10">
    <property type="entry name" value="Glycoprotein, Type 4 Pilin"/>
    <property type="match status" value="1"/>
</dbReference>
<reference evidence="2 3" key="1">
    <citation type="journal article" date="2009" name="Stand. Genomic Sci.">
        <title>Complete genome sequence of Jonesia denitrificans type strain (Prevot 55134).</title>
        <authorList>
            <person name="Pukall R."/>
            <person name="Gehrich-Schroter G."/>
            <person name="Lapidus A."/>
            <person name="Nolan M."/>
            <person name="Glavina Del Rio T."/>
            <person name="Lucas S."/>
            <person name="Chen F."/>
            <person name="Tice H."/>
            <person name="Pitluck S."/>
            <person name="Cheng J.F."/>
            <person name="Copeland A."/>
            <person name="Saunders E."/>
            <person name="Brettin T."/>
            <person name="Detter J.C."/>
            <person name="Bruce D."/>
            <person name="Goodwin L."/>
            <person name="Pati A."/>
            <person name="Ivanova N."/>
            <person name="Mavromatis K."/>
            <person name="Ovchinnikova G."/>
            <person name="Chen A."/>
            <person name="Palaniappan K."/>
            <person name="Land M."/>
            <person name="Hauser L."/>
            <person name="Chang Y.J."/>
            <person name="Jeffries C.D."/>
            <person name="Chain P."/>
            <person name="Goker M."/>
            <person name="Bristow J."/>
            <person name="Eisen J.A."/>
            <person name="Markowitz V."/>
            <person name="Hugenholtz P."/>
            <person name="Kyrpides N.C."/>
            <person name="Klenk H.P."/>
            <person name="Han C."/>
        </authorList>
    </citation>
    <scope>NUCLEOTIDE SEQUENCE [LARGE SCALE GENOMIC DNA]</scope>
    <source>
        <strain evidence="3">ATCC 14870 / DSM 20603 / BCRC 15368 / CIP 55.134 / JCM 11481 / NBRC 15587 / NCTC 10816 / Prevot 55134</strain>
    </source>
</reference>
<keyword evidence="1" id="KW-0812">Transmembrane</keyword>
<name>C7R4E1_JONDD</name>
<dbReference type="eggNOG" id="COG4970">
    <property type="taxonomic scope" value="Bacteria"/>
</dbReference>
<dbReference type="KEGG" id="jde:Jden_1342"/>
<dbReference type="Proteomes" id="UP000000628">
    <property type="component" value="Chromosome"/>
</dbReference>
<accession>C7R4E1</accession>
<dbReference type="AlphaFoldDB" id="C7R4E1"/>
<evidence type="ECO:0000256" key="1">
    <source>
        <dbReference type="SAM" id="Phobius"/>
    </source>
</evidence>
<proteinExistence type="predicted"/>
<keyword evidence="1" id="KW-1133">Transmembrane helix</keyword>
<gene>
    <name evidence="2" type="ordered locus">Jden_1342</name>
</gene>
<organism evidence="2 3">
    <name type="scientific">Jonesia denitrificans (strain ATCC 14870 / DSM 20603 / BCRC 15368 / CIP 55.134 / JCM 11481 / NBRC 15587 / NCTC 10816 / Prevot 55134)</name>
    <name type="common">Listeria denitrificans</name>
    <dbReference type="NCBI Taxonomy" id="471856"/>
    <lineage>
        <taxon>Bacteria</taxon>
        <taxon>Bacillati</taxon>
        <taxon>Actinomycetota</taxon>
        <taxon>Actinomycetes</taxon>
        <taxon>Micrococcales</taxon>
        <taxon>Jonesiaceae</taxon>
        <taxon>Jonesia</taxon>
    </lineage>
</organism>
<keyword evidence="3" id="KW-1185">Reference proteome</keyword>
<evidence type="ECO:0008006" key="4">
    <source>
        <dbReference type="Google" id="ProtNLM"/>
    </source>
</evidence>
<dbReference type="STRING" id="471856.Jden_1342"/>
<feature type="transmembrane region" description="Helical" evidence="1">
    <location>
        <begin position="20"/>
        <end position="38"/>
    </location>
</feature>
<sequence>MRRHTSEGSAEDGMTLVELIVAMGILTVLLSISMAAVVGMTRSTVKAQAVTNASDHLRNTFQQMDKEVRYASAINTPGEVDGSIYIEYLVDSNAASGVQQCVQWRYNTAAGELQRRTWQVGESAGSAWRTTVTGLRNDLSDPSQQPFRVTAIGNDGGVVLTKQQLHVYLDAGMGDAGDSRGGQLQVQLVALNSSASSPNTVCMTGGPGRS</sequence>
<evidence type="ECO:0000313" key="3">
    <source>
        <dbReference type="Proteomes" id="UP000000628"/>
    </source>
</evidence>